<comment type="caution">
    <text evidence="14">The sequence shown here is derived from an EMBL/GenBank/DDBJ whole genome shotgun (WGS) entry which is preliminary data.</text>
</comment>
<dbReference type="UniPathway" id="UPA00252"/>
<evidence type="ECO:0000259" key="13">
    <source>
        <dbReference type="Pfam" id="PF01593"/>
    </source>
</evidence>
<dbReference type="Gene3D" id="3.90.660.20">
    <property type="entry name" value="Protoporphyrinogen oxidase, mitochondrial, domain 2"/>
    <property type="match status" value="1"/>
</dbReference>
<dbReference type="EC" id="1.3.3.15" evidence="6 12"/>
<feature type="domain" description="Amine oxidase" evidence="13">
    <location>
        <begin position="13"/>
        <end position="451"/>
    </location>
</feature>
<name>A0A7Y9Z814_9MICO</name>
<evidence type="ECO:0000256" key="5">
    <source>
        <dbReference type="ARBA" id="ARBA00008310"/>
    </source>
</evidence>
<evidence type="ECO:0000256" key="3">
    <source>
        <dbReference type="ARBA" id="ARBA00002185"/>
    </source>
</evidence>
<reference evidence="14 15" key="1">
    <citation type="submission" date="2020-07" db="EMBL/GenBank/DDBJ databases">
        <title>Sequencing the genomes of 1000 actinobacteria strains.</title>
        <authorList>
            <person name="Klenk H.-P."/>
        </authorList>
    </citation>
    <scope>NUCLEOTIDE SEQUENCE [LARGE SCALE GENOMIC DNA]</scope>
    <source>
        <strain evidence="14 15">DSM 19970</strain>
    </source>
</reference>
<dbReference type="InterPro" id="IPR004572">
    <property type="entry name" value="Protoporphyrinogen_oxidase"/>
</dbReference>
<sequence length="467" mass="48201">MAAPVVVVGGGVTGLGAAWELTNAGHRVLLVEASDRFGGKVHSEMVDGFLVEHGPDSFVNYRPAAVQMAADLGMADDVVPAVPPRLVHLRVHGRMEPIPAGMGMVLPTRLIPFARTRVLSWPQKLRATLDLVLPRVLGPEDMSIGALLRRRLGNGVVARFADPLVGGIYGATVDELSVDAVLPVLRTHEAQRRSLIVASLAQGRSAPRPASPDASPFRSMAAGMGSLVDGLVKGLRERNVDLRTGARVVGLEVAGTAAVVTLADGTRHEAAAVVLAGGGGCSAALLDGVAPAAAAALRAIPHGSTATVHLGFNADDFDTPPVGHGYLEAGPEPAPITGITISSNKWQGRAPEGTVLIRAFVPGRVGAASLLPDDALLDTVSAYVSKVLGAHSAPFLRHLVRWQDAMPTYTVGHLDRVRAVAEALAGTPQLRVAGSALHGVGVPDCLADGRKVGGELAALLIARTATP</sequence>
<dbReference type="GO" id="GO:0004729">
    <property type="term" value="F:oxygen-dependent protoporphyrinogen oxidase activity"/>
    <property type="evidence" value="ECO:0007669"/>
    <property type="project" value="UniProtKB-UniRule"/>
</dbReference>
<dbReference type="GO" id="GO:0005737">
    <property type="term" value="C:cytoplasm"/>
    <property type="evidence" value="ECO:0007669"/>
    <property type="project" value="UniProtKB-SubCell"/>
</dbReference>
<gene>
    <name evidence="14" type="ORF">BKA03_000646</name>
</gene>
<keyword evidence="10 12" id="KW-0560">Oxidoreductase</keyword>
<comment type="pathway">
    <text evidence="4 12">Porphyrin-containing compound metabolism; protoheme biosynthesis.</text>
</comment>
<keyword evidence="9 12" id="KW-0274">FAD</keyword>
<evidence type="ECO:0000256" key="7">
    <source>
        <dbReference type="ARBA" id="ARBA00019046"/>
    </source>
</evidence>
<dbReference type="InterPro" id="IPR050464">
    <property type="entry name" value="Zeta_carotene_desat/Oxidored"/>
</dbReference>
<evidence type="ECO:0000256" key="9">
    <source>
        <dbReference type="ARBA" id="ARBA00022827"/>
    </source>
</evidence>
<comment type="cofactor">
    <cofactor evidence="2 12">
        <name>FAD</name>
        <dbReference type="ChEBI" id="CHEBI:57692"/>
    </cofactor>
</comment>
<dbReference type="Gene3D" id="3.50.50.60">
    <property type="entry name" value="FAD/NAD(P)-binding domain"/>
    <property type="match status" value="1"/>
</dbReference>
<keyword evidence="8 12" id="KW-0285">Flavoprotein</keyword>
<dbReference type="Gene3D" id="1.10.3110.10">
    <property type="entry name" value="protoporphyrinogen ix oxidase, domain 3"/>
    <property type="match status" value="1"/>
</dbReference>
<evidence type="ECO:0000313" key="15">
    <source>
        <dbReference type="Proteomes" id="UP000547973"/>
    </source>
</evidence>
<dbReference type="Proteomes" id="UP000547973">
    <property type="component" value="Unassembled WGS sequence"/>
</dbReference>
<evidence type="ECO:0000256" key="4">
    <source>
        <dbReference type="ARBA" id="ARBA00004744"/>
    </source>
</evidence>
<evidence type="ECO:0000256" key="2">
    <source>
        <dbReference type="ARBA" id="ARBA00001974"/>
    </source>
</evidence>
<keyword evidence="11 12" id="KW-0350">Heme biosynthesis</keyword>
<dbReference type="InterPro" id="IPR002937">
    <property type="entry name" value="Amino_oxidase"/>
</dbReference>
<dbReference type="OrthoDB" id="3450553at2"/>
<dbReference type="GO" id="GO:0006783">
    <property type="term" value="P:heme biosynthetic process"/>
    <property type="evidence" value="ECO:0007669"/>
    <property type="project" value="UniProtKB-UniRule"/>
</dbReference>
<dbReference type="PANTHER" id="PTHR42923">
    <property type="entry name" value="PROTOPORPHYRINOGEN OXIDASE"/>
    <property type="match status" value="1"/>
</dbReference>
<evidence type="ECO:0000256" key="1">
    <source>
        <dbReference type="ARBA" id="ARBA00001755"/>
    </source>
</evidence>
<comment type="function">
    <text evidence="3 12">Involved in coproporphyrin-dependent heme b biosynthesis. Catalyzes the oxidation of coproporphyrinogen III to coproporphyrin III.</text>
</comment>
<organism evidence="14 15">
    <name type="scientific">Demequina lutea</name>
    <dbReference type="NCBI Taxonomy" id="431489"/>
    <lineage>
        <taxon>Bacteria</taxon>
        <taxon>Bacillati</taxon>
        <taxon>Actinomycetota</taxon>
        <taxon>Actinomycetes</taxon>
        <taxon>Micrococcales</taxon>
        <taxon>Demequinaceae</taxon>
        <taxon>Demequina</taxon>
    </lineage>
</organism>
<keyword evidence="12" id="KW-0963">Cytoplasm</keyword>
<protein>
    <recommendedName>
        <fullName evidence="7 12">Coproporphyrinogen III oxidase</fullName>
        <ecNumber evidence="6 12">1.3.3.15</ecNumber>
    </recommendedName>
</protein>
<keyword evidence="15" id="KW-1185">Reference proteome</keyword>
<dbReference type="Pfam" id="PF01593">
    <property type="entry name" value="Amino_oxidase"/>
    <property type="match status" value="1"/>
</dbReference>
<comment type="similarity">
    <text evidence="5 12">Belongs to the protoporphyrinogen/coproporphyrinogen oxidase family. Coproporphyrinogen III oxidase subfamily.</text>
</comment>
<proteinExistence type="inferred from homology"/>
<accession>A0A7Y9Z814</accession>
<evidence type="ECO:0000256" key="6">
    <source>
        <dbReference type="ARBA" id="ARBA00012402"/>
    </source>
</evidence>
<comment type="catalytic activity">
    <reaction evidence="1">
        <text>coproporphyrinogen III + 3 O2 = coproporphyrin III + 3 H2O2</text>
        <dbReference type="Rhea" id="RHEA:43436"/>
        <dbReference type="ChEBI" id="CHEBI:15379"/>
        <dbReference type="ChEBI" id="CHEBI:16240"/>
        <dbReference type="ChEBI" id="CHEBI:57309"/>
        <dbReference type="ChEBI" id="CHEBI:131725"/>
        <dbReference type="EC" id="1.3.3.15"/>
    </reaction>
    <physiologicalReaction direction="left-to-right" evidence="1">
        <dbReference type="Rhea" id="RHEA:43437"/>
    </physiologicalReaction>
</comment>
<dbReference type="InterPro" id="IPR036188">
    <property type="entry name" value="FAD/NAD-bd_sf"/>
</dbReference>
<dbReference type="PANTHER" id="PTHR42923:SF3">
    <property type="entry name" value="PROTOPORPHYRINOGEN OXIDASE"/>
    <property type="match status" value="1"/>
</dbReference>
<dbReference type="AlphaFoldDB" id="A0A7Y9Z814"/>
<dbReference type="RefSeq" id="WP_062074683.1">
    <property type="nucleotide sequence ID" value="NZ_BBRC01000003.1"/>
</dbReference>
<comment type="subcellular location">
    <subcellularLocation>
        <location evidence="12">Cytoplasm</location>
    </subcellularLocation>
</comment>
<dbReference type="NCBIfam" id="TIGR00562">
    <property type="entry name" value="proto_IX_ox"/>
    <property type="match status" value="1"/>
</dbReference>
<evidence type="ECO:0000256" key="10">
    <source>
        <dbReference type="ARBA" id="ARBA00023002"/>
    </source>
</evidence>
<evidence type="ECO:0000256" key="11">
    <source>
        <dbReference type="ARBA" id="ARBA00023133"/>
    </source>
</evidence>
<dbReference type="EMBL" id="JACBZO010000001">
    <property type="protein sequence ID" value="NYI40527.1"/>
    <property type="molecule type" value="Genomic_DNA"/>
</dbReference>
<evidence type="ECO:0000256" key="8">
    <source>
        <dbReference type="ARBA" id="ARBA00022630"/>
    </source>
</evidence>
<evidence type="ECO:0000313" key="14">
    <source>
        <dbReference type="EMBL" id="NYI40527.1"/>
    </source>
</evidence>
<dbReference type="SUPFAM" id="SSF51905">
    <property type="entry name" value="FAD/NAD(P)-binding domain"/>
    <property type="match status" value="1"/>
</dbReference>
<evidence type="ECO:0000256" key="12">
    <source>
        <dbReference type="RuleBase" id="RU364052"/>
    </source>
</evidence>
<dbReference type="SUPFAM" id="SSF54373">
    <property type="entry name" value="FAD-linked reductases, C-terminal domain"/>
    <property type="match status" value="1"/>
</dbReference>